<proteinExistence type="predicted"/>
<dbReference type="AlphaFoldDB" id="A0AA36F616"/>
<dbReference type="Gene3D" id="3.90.230.10">
    <property type="entry name" value="Creatinase/methionine aminopeptidase superfamily"/>
    <property type="match status" value="1"/>
</dbReference>
<evidence type="ECO:0000313" key="1">
    <source>
        <dbReference type="EMBL" id="CAI9725782.1"/>
    </source>
</evidence>
<evidence type="ECO:0000313" key="2">
    <source>
        <dbReference type="Proteomes" id="UP001162480"/>
    </source>
</evidence>
<organism evidence="1 2">
    <name type="scientific">Octopus vulgaris</name>
    <name type="common">Common octopus</name>
    <dbReference type="NCBI Taxonomy" id="6645"/>
    <lineage>
        <taxon>Eukaryota</taxon>
        <taxon>Metazoa</taxon>
        <taxon>Spiralia</taxon>
        <taxon>Lophotrochozoa</taxon>
        <taxon>Mollusca</taxon>
        <taxon>Cephalopoda</taxon>
        <taxon>Coleoidea</taxon>
        <taxon>Octopodiformes</taxon>
        <taxon>Octopoda</taxon>
        <taxon>Incirrata</taxon>
        <taxon>Octopodidae</taxon>
        <taxon>Octopus</taxon>
    </lineage>
</organism>
<reference evidence="1" key="1">
    <citation type="submission" date="2023-08" db="EMBL/GenBank/DDBJ databases">
        <authorList>
            <person name="Alioto T."/>
            <person name="Alioto T."/>
            <person name="Gomez Garrido J."/>
        </authorList>
    </citation>
    <scope>NUCLEOTIDE SEQUENCE</scope>
</reference>
<sequence length="90" mass="10090">MADKEDTENSPAQDIVVTKYKMVGDMVNRIRKLVIGGCKAGKSVILICKFGDELLLEETSKNMFFHLICRTVERVRKTIDSDNADSPIAK</sequence>
<name>A0AA36F616_OCTVU</name>
<dbReference type="EMBL" id="OX597820">
    <property type="protein sequence ID" value="CAI9725782.1"/>
    <property type="molecule type" value="Genomic_DNA"/>
</dbReference>
<accession>A0AA36F616</accession>
<dbReference type="Proteomes" id="UP001162480">
    <property type="component" value="Chromosome 7"/>
</dbReference>
<gene>
    <name evidence="1" type="ORF">OCTVUL_1B005653</name>
</gene>
<protein>
    <submittedName>
        <fullName evidence="1">Uncharacterized protein</fullName>
    </submittedName>
</protein>
<dbReference type="InterPro" id="IPR036005">
    <property type="entry name" value="Creatinase/aminopeptidase-like"/>
</dbReference>
<keyword evidence="2" id="KW-1185">Reference proteome</keyword>